<keyword evidence="1" id="KW-0732">Signal</keyword>
<sequence length="193" mass="21137">MFFSQRMLRRSALLTPMVALGLAASPVLAIPGEVSLGHPTVQSGMGRTQADATFTATINGVTYVSERASATEHFGDGAVPKYHYFNAGEPIGGPHTSPMRFVRRFMDPAEQVVDGRYYFGALNLPLMLNYGEFDIESGRIWSYHPTSGYLDLTFSPDRTWVEGKFTFTAVRIDGGKLIDVDGTFAMPNTDLGL</sequence>
<keyword evidence="3" id="KW-1185">Reference proteome</keyword>
<gene>
    <name evidence="2" type="ORF">IM816_09735</name>
</gene>
<evidence type="ECO:0000256" key="1">
    <source>
        <dbReference type="SAM" id="SignalP"/>
    </source>
</evidence>
<feature type="chain" id="PRO_5045425424" evidence="1">
    <location>
        <begin position="30"/>
        <end position="193"/>
    </location>
</feature>
<dbReference type="RefSeq" id="WP_250337915.1">
    <property type="nucleotide sequence ID" value="NZ_CP063231.1"/>
</dbReference>
<dbReference type="Proteomes" id="UP001056681">
    <property type="component" value="Chromosome"/>
</dbReference>
<organism evidence="2 3">
    <name type="scientific">Luteibacter flocculans</name>
    <dbReference type="NCBI Taxonomy" id="2780091"/>
    <lineage>
        <taxon>Bacteria</taxon>
        <taxon>Pseudomonadati</taxon>
        <taxon>Pseudomonadota</taxon>
        <taxon>Gammaproteobacteria</taxon>
        <taxon>Lysobacterales</taxon>
        <taxon>Rhodanobacteraceae</taxon>
        <taxon>Luteibacter</taxon>
    </lineage>
</organism>
<accession>A0ABY4SYP0</accession>
<evidence type="ECO:0000313" key="2">
    <source>
        <dbReference type="EMBL" id="URL56950.1"/>
    </source>
</evidence>
<protein>
    <submittedName>
        <fullName evidence="2">Uncharacterized protein</fullName>
    </submittedName>
</protein>
<feature type="signal peptide" evidence="1">
    <location>
        <begin position="1"/>
        <end position="29"/>
    </location>
</feature>
<dbReference type="EMBL" id="CP063231">
    <property type="protein sequence ID" value="URL56950.1"/>
    <property type="molecule type" value="Genomic_DNA"/>
</dbReference>
<name>A0ABY4SYP0_9GAMM</name>
<reference evidence="2" key="1">
    <citation type="submission" date="2020-10" db="EMBL/GenBank/DDBJ databases">
        <title>Whole-genome sequence of Luteibacter sp. EIF3.</title>
        <authorList>
            <person name="Friedrich I."/>
            <person name="Hertel R."/>
            <person name="Daniel R."/>
        </authorList>
    </citation>
    <scope>NUCLEOTIDE SEQUENCE</scope>
    <source>
        <strain evidence="2">EIF3</strain>
    </source>
</reference>
<proteinExistence type="predicted"/>
<evidence type="ECO:0000313" key="3">
    <source>
        <dbReference type="Proteomes" id="UP001056681"/>
    </source>
</evidence>